<organism evidence="16 17">
    <name type="scientific">Cotesia typhae</name>
    <dbReference type="NCBI Taxonomy" id="2053667"/>
    <lineage>
        <taxon>Eukaryota</taxon>
        <taxon>Metazoa</taxon>
        <taxon>Ecdysozoa</taxon>
        <taxon>Arthropoda</taxon>
        <taxon>Hexapoda</taxon>
        <taxon>Insecta</taxon>
        <taxon>Pterygota</taxon>
        <taxon>Neoptera</taxon>
        <taxon>Endopterygota</taxon>
        <taxon>Hymenoptera</taxon>
        <taxon>Apocrita</taxon>
        <taxon>Ichneumonoidea</taxon>
        <taxon>Braconidae</taxon>
        <taxon>Microgastrinae</taxon>
        <taxon>Cotesia</taxon>
    </lineage>
</organism>
<evidence type="ECO:0000256" key="5">
    <source>
        <dbReference type="ARBA" id="ARBA00022576"/>
    </source>
</evidence>
<comment type="similarity">
    <text evidence="2">Belongs to the class-I pyridoxal-phosphate-dependent aminotransferase family.</text>
</comment>
<dbReference type="GO" id="GO:0006533">
    <property type="term" value="P:L-aspartate catabolic process"/>
    <property type="evidence" value="ECO:0007669"/>
    <property type="project" value="TreeGrafter"/>
</dbReference>
<dbReference type="InterPro" id="IPR004838">
    <property type="entry name" value="NHTrfase_class1_PyrdxlP-BS"/>
</dbReference>
<keyword evidence="6" id="KW-0808">Transferase</keyword>
<dbReference type="PANTHER" id="PTHR11879:SF22">
    <property type="entry name" value="ASPARTATE AMINOTRANSFERASE, MITOCHONDRIAL"/>
    <property type="match status" value="1"/>
</dbReference>
<accession>A0A8J5QUW3</accession>
<dbReference type="GO" id="GO:0004069">
    <property type="term" value="F:L-aspartate:2-oxoglutarate aminotransferase activity"/>
    <property type="evidence" value="ECO:0007669"/>
    <property type="project" value="UniProtKB-EC"/>
</dbReference>
<dbReference type="EMBL" id="JAAOIC020000067">
    <property type="protein sequence ID" value="KAG8034420.1"/>
    <property type="molecule type" value="Genomic_DNA"/>
</dbReference>
<dbReference type="InterPro" id="IPR000796">
    <property type="entry name" value="Asp_trans"/>
</dbReference>
<dbReference type="PANTHER" id="PTHR11879">
    <property type="entry name" value="ASPARTATE AMINOTRANSFERASE"/>
    <property type="match status" value="1"/>
</dbReference>
<evidence type="ECO:0000256" key="7">
    <source>
        <dbReference type="ARBA" id="ARBA00022898"/>
    </source>
</evidence>
<dbReference type="PROSITE" id="PS00105">
    <property type="entry name" value="AA_TRANSFER_CLASS_1"/>
    <property type="match status" value="1"/>
</dbReference>
<evidence type="ECO:0000256" key="14">
    <source>
        <dbReference type="ARBA" id="ARBA00049185"/>
    </source>
</evidence>
<dbReference type="GO" id="GO:0030170">
    <property type="term" value="F:pyridoxal phosphate binding"/>
    <property type="evidence" value="ECO:0007669"/>
    <property type="project" value="InterPro"/>
</dbReference>
<evidence type="ECO:0000259" key="15">
    <source>
        <dbReference type="Pfam" id="PF00155"/>
    </source>
</evidence>
<dbReference type="Pfam" id="PF00155">
    <property type="entry name" value="Aminotran_1_2"/>
    <property type="match status" value="1"/>
</dbReference>
<reference evidence="16" key="1">
    <citation type="submission" date="2020-03" db="EMBL/GenBank/DDBJ databases">
        <authorList>
            <person name="Chebbi M.A."/>
            <person name="Drezen J.M."/>
        </authorList>
    </citation>
    <scope>NUCLEOTIDE SEQUENCE</scope>
    <source>
        <tissue evidence="16">Whole body</tissue>
    </source>
</reference>
<comment type="cofactor">
    <cofactor evidence="1">
        <name>pyridoxal 5'-phosphate</name>
        <dbReference type="ChEBI" id="CHEBI:597326"/>
    </cofactor>
</comment>
<dbReference type="GO" id="GO:0005739">
    <property type="term" value="C:mitochondrion"/>
    <property type="evidence" value="ECO:0007669"/>
    <property type="project" value="TreeGrafter"/>
</dbReference>
<dbReference type="EC" id="2.6.1.1" evidence="4"/>
<name>A0A8J5QUW3_9HYME</name>
<dbReference type="AlphaFoldDB" id="A0A8J5QUW3"/>
<evidence type="ECO:0000256" key="13">
    <source>
        <dbReference type="ARBA" id="ARBA00042891"/>
    </source>
</evidence>
<dbReference type="NCBIfam" id="NF006719">
    <property type="entry name" value="PRK09257.1"/>
    <property type="match status" value="1"/>
</dbReference>
<evidence type="ECO:0000256" key="1">
    <source>
        <dbReference type="ARBA" id="ARBA00001933"/>
    </source>
</evidence>
<feature type="domain" description="Aminotransferase class I/classII large" evidence="15">
    <location>
        <begin position="62"/>
        <end position="428"/>
    </location>
</feature>
<gene>
    <name evidence="16" type="ORF">G9C98_007496</name>
</gene>
<dbReference type="OrthoDB" id="6752799at2759"/>
<evidence type="ECO:0000256" key="8">
    <source>
        <dbReference type="ARBA" id="ARBA00030923"/>
    </source>
</evidence>
<comment type="subunit">
    <text evidence="3">Homodimer.</text>
</comment>
<evidence type="ECO:0000256" key="9">
    <source>
        <dbReference type="ARBA" id="ARBA00040891"/>
    </source>
</evidence>
<dbReference type="InterPro" id="IPR004839">
    <property type="entry name" value="Aminotransferase_I/II_large"/>
</dbReference>
<evidence type="ECO:0000256" key="3">
    <source>
        <dbReference type="ARBA" id="ARBA00011738"/>
    </source>
</evidence>
<keyword evidence="5" id="KW-0032">Aminotransferase</keyword>
<evidence type="ECO:0000256" key="10">
    <source>
        <dbReference type="ARBA" id="ARBA00041257"/>
    </source>
</evidence>
<keyword evidence="17" id="KW-1185">Reference proteome</keyword>
<evidence type="ECO:0000256" key="2">
    <source>
        <dbReference type="ARBA" id="ARBA00007441"/>
    </source>
</evidence>
<evidence type="ECO:0000256" key="4">
    <source>
        <dbReference type="ARBA" id="ARBA00012753"/>
    </source>
</evidence>
<evidence type="ECO:0000313" key="16">
    <source>
        <dbReference type="EMBL" id="KAG8034420.1"/>
    </source>
</evidence>
<dbReference type="FunFam" id="3.40.640.10:FF:000026">
    <property type="entry name" value="Aspartate aminotransferase"/>
    <property type="match status" value="1"/>
</dbReference>
<evidence type="ECO:0000313" key="17">
    <source>
        <dbReference type="Proteomes" id="UP000729913"/>
    </source>
</evidence>
<dbReference type="FunFam" id="3.90.1150.10:FF:000001">
    <property type="entry name" value="Aspartate aminotransferase"/>
    <property type="match status" value="1"/>
</dbReference>
<dbReference type="CDD" id="cd00609">
    <property type="entry name" value="AAT_like"/>
    <property type="match status" value="1"/>
</dbReference>
<proteinExistence type="inferred from homology"/>
<evidence type="ECO:0000256" key="6">
    <source>
        <dbReference type="ARBA" id="ARBA00022679"/>
    </source>
</evidence>
<comment type="catalytic activity">
    <reaction evidence="14">
        <text>L-aspartate + 2-oxoglutarate = oxaloacetate + L-glutamate</text>
        <dbReference type="Rhea" id="RHEA:21824"/>
        <dbReference type="ChEBI" id="CHEBI:16452"/>
        <dbReference type="ChEBI" id="CHEBI:16810"/>
        <dbReference type="ChEBI" id="CHEBI:29985"/>
        <dbReference type="ChEBI" id="CHEBI:29991"/>
        <dbReference type="EC" id="2.6.1.1"/>
    </reaction>
</comment>
<evidence type="ECO:0000256" key="12">
    <source>
        <dbReference type="ARBA" id="ARBA00042867"/>
    </source>
</evidence>
<comment type="caution">
    <text evidence="16">The sequence shown here is derived from an EMBL/GenBank/DDBJ whole genome shotgun (WGS) entry which is preliminary data.</text>
</comment>
<sequence length="434" mass="47916">MAQSTRLMSLSSLPGGLLRNRTNGVISTSSRLASSWWSHVEMGPPDVILGVTEAFKRDTHPQKINLGVGAYRDDNGKPFLLPSVLKAEERIRAKKLDKEYLPISGEANFCTNSITLALGDGNDVVANKLNTTVQGISGTGSLCIGAFYLSKFFPGNKEVYMPTPTWGNHTPLFKLAGLTPKSYRYYDPKTCGLDFQGALEDISKMPEKSIILLHACAHNPTGVDPKPEQWKELSALIKKKNLFPFFDMAYQGFASGDCARDAMAVRMFVKEGHQIALAQSYAKNMGLYGERVGAFSLVTSSADEAARTMSQIKIIIRPMFSNPPISGARIVNEILSDPSLKQEWLGDVKSMADRIIGVRNKLKEYLKKNGSSRDWSHITDQIGMFCFTGLQPNEVEKLTSEHHVYLTKDGRISMAGVTSKNVEYLAHAMHQVTK</sequence>
<keyword evidence="7" id="KW-0663">Pyridoxal phosphate</keyword>
<dbReference type="Proteomes" id="UP000729913">
    <property type="component" value="Unassembled WGS sequence"/>
</dbReference>
<evidence type="ECO:0000256" key="11">
    <source>
        <dbReference type="ARBA" id="ARBA00041746"/>
    </source>
</evidence>
<protein>
    <recommendedName>
        <fullName evidence="9">Aspartate aminotransferase, mitochondrial</fullName>
        <ecNumber evidence="4">2.6.1.1</ecNumber>
    </recommendedName>
    <alternativeName>
        <fullName evidence="10">Kynurenine aminotransferase 4</fullName>
    </alternativeName>
    <alternativeName>
        <fullName evidence="13">Kynurenine aminotransferase IV</fullName>
    </alternativeName>
    <alternativeName>
        <fullName evidence="12">Kynurenine--oxoglutarate transaminase 4</fullName>
    </alternativeName>
    <alternativeName>
        <fullName evidence="11">Kynurenine--oxoglutarate transaminase IV</fullName>
    </alternativeName>
    <alternativeName>
        <fullName evidence="8">Transaminase A</fullName>
    </alternativeName>
</protein>
<reference evidence="16" key="2">
    <citation type="submission" date="2021-04" db="EMBL/GenBank/DDBJ databases">
        <title>Genome-wide patterns of bracovirus chromosomal integration into multiple host tissues during parasitism.</title>
        <authorList>
            <person name="Chebbi M.A.C."/>
        </authorList>
    </citation>
    <scope>NUCLEOTIDE SEQUENCE</scope>
    <source>
        <tissue evidence="16">Whole body</tissue>
    </source>
</reference>